<dbReference type="AlphaFoldDB" id="A0AAW0I919"/>
<proteinExistence type="predicted"/>
<dbReference type="GO" id="GO:0005085">
    <property type="term" value="F:guanyl-nucleotide exchange factor activity"/>
    <property type="evidence" value="ECO:0007669"/>
    <property type="project" value="InterPro"/>
</dbReference>
<dbReference type="Pfam" id="PF15019">
    <property type="entry name" value="C9orf72-like"/>
    <property type="match status" value="1"/>
</dbReference>
<dbReference type="PROSITE" id="PS51835">
    <property type="entry name" value="DENN_C9ORF72"/>
    <property type="match status" value="1"/>
</dbReference>
<accession>A0AAW0I919</accession>
<dbReference type="GO" id="GO:0005776">
    <property type="term" value="C:autophagosome"/>
    <property type="evidence" value="ECO:0007669"/>
    <property type="project" value="TreeGrafter"/>
</dbReference>
<dbReference type="PANTHER" id="PTHR31855:SF2">
    <property type="entry name" value="GUANINE NUCLEOTIDE EXCHANGE FACTOR C9ORF72"/>
    <property type="match status" value="1"/>
</dbReference>
<dbReference type="GO" id="GO:0006914">
    <property type="term" value="P:autophagy"/>
    <property type="evidence" value="ECO:0007669"/>
    <property type="project" value="TreeGrafter"/>
</dbReference>
<dbReference type="PANTHER" id="PTHR31855">
    <property type="entry name" value="GUANINE NUCLEOTIDE EXCHANGE C9ORF72"/>
    <property type="match status" value="1"/>
</dbReference>
<protein>
    <recommendedName>
        <fullName evidence="3">CI072 protein</fullName>
    </recommendedName>
</protein>
<evidence type="ECO:0000313" key="2">
    <source>
        <dbReference type="Proteomes" id="UP001488838"/>
    </source>
</evidence>
<dbReference type="EMBL" id="JBBHLL010000184">
    <property type="protein sequence ID" value="KAK7810964.1"/>
    <property type="molecule type" value="Genomic_DNA"/>
</dbReference>
<reference evidence="1 2" key="1">
    <citation type="journal article" date="2023" name="bioRxiv">
        <title>Conserved and derived expression patterns and positive selection on dental genes reveal complex evolutionary context of ever-growing rodent molars.</title>
        <authorList>
            <person name="Calamari Z.T."/>
            <person name="Song A."/>
            <person name="Cohen E."/>
            <person name="Akter M."/>
            <person name="Roy R.D."/>
            <person name="Hallikas O."/>
            <person name="Christensen M.M."/>
            <person name="Li P."/>
            <person name="Marangoni P."/>
            <person name="Jernvall J."/>
            <person name="Klein O.D."/>
        </authorList>
    </citation>
    <scope>NUCLEOTIDE SEQUENCE [LARGE SCALE GENOMIC DNA]</scope>
    <source>
        <strain evidence="1">V071</strain>
    </source>
</reference>
<dbReference type="Proteomes" id="UP001488838">
    <property type="component" value="Unassembled WGS sequence"/>
</dbReference>
<dbReference type="GO" id="GO:0006897">
    <property type="term" value="P:endocytosis"/>
    <property type="evidence" value="ECO:0007669"/>
    <property type="project" value="TreeGrafter"/>
</dbReference>
<evidence type="ECO:0008006" key="3">
    <source>
        <dbReference type="Google" id="ProtNLM"/>
    </source>
</evidence>
<dbReference type="InterPro" id="IPR027819">
    <property type="entry name" value="C9orf72"/>
</dbReference>
<dbReference type="GO" id="GO:0005768">
    <property type="term" value="C:endosome"/>
    <property type="evidence" value="ECO:0007669"/>
    <property type="project" value="TreeGrafter"/>
</dbReference>
<gene>
    <name evidence="1" type="ORF">U0070_024301</name>
</gene>
<comment type="caution">
    <text evidence="1">The sequence shown here is derived from an EMBL/GenBank/DDBJ whole genome shotgun (WGS) entry which is preliminary data.</text>
</comment>
<keyword evidence="2" id="KW-1185">Reference proteome</keyword>
<sequence length="553" mass="61995">MPGPEGSGPASATTLILRPIGIYRGRRKRGWDRVGIGSTLAKFHRSLLGVPMLSNLLRAIGECESWDAGMSTICPPPSPAVAKTEIALRGESPLLAATFAYWDNILGPRVRHIWAPKTEQVLLSDGEITFLANHTLNGEILRNAESGAIDVKFFVLSEKGVIIVSLIFDGNWNGDRSTYGLSIILPQTELSFYLPLHRVCVDRLTHIIRKGRIWMHKERQENVQKIVLEGTERMEDQGQSVIPMLTGEVVPVMELLASMKSHSVPEEIDVTAIADTVLNDDDIGDSCHEGFLLNAISSHLQTCGCSVVVGSSAEKVNKIVRTLCLFLTPAERKCSRLCEADSSFKYESGLFVQGLLKDATGSFVLPFRQVMYAPYPTTHIDVDVNTVKQMPPCHEHIYNQRRYMRSELTAFWRATSEEDMAQDTIIYTDESFTPDLNIFQDVLHRDTLVKAFLDQVFHLKPGLSLRSTFLAQFLLVLHRKALTLIKYIEDDTQKGKKPFKSLRNLKIDLDLTAEGDLNIIMALAEKMKPGLHSFIFGRPFYTSVQERDVLMTF</sequence>
<name>A0AAW0I919_MYOGA</name>
<evidence type="ECO:0000313" key="1">
    <source>
        <dbReference type="EMBL" id="KAK7810964.1"/>
    </source>
</evidence>
<organism evidence="1 2">
    <name type="scientific">Myodes glareolus</name>
    <name type="common">Bank vole</name>
    <name type="synonym">Clethrionomys glareolus</name>
    <dbReference type="NCBI Taxonomy" id="447135"/>
    <lineage>
        <taxon>Eukaryota</taxon>
        <taxon>Metazoa</taxon>
        <taxon>Chordata</taxon>
        <taxon>Craniata</taxon>
        <taxon>Vertebrata</taxon>
        <taxon>Euteleostomi</taxon>
        <taxon>Mammalia</taxon>
        <taxon>Eutheria</taxon>
        <taxon>Euarchontoglires</taxon>
        <taxon>Glires</taxon>
        <taxon>Rodentia</taxon>
        <taxon>Myomorpha</taxon>
        <taxon>Muroidea</taxon>
        <taxon>Cricetidae</taxon>
        <taxon>Arvicolinae</taxon>
        <taxon>Myodes</taxon>
    </lineage>
</organism>